<organism evidence="5 7">
    <name type="scientific">Schizosaccharomyces japonicus (strain yFS275 / FY16936)</name>
    <name type="common">Fission yeast</name>
    <dbReference type="NCBI Taxonomy" id="402676"/>
    <lineage>
        <taxon>Eukaryota</taxon>
        <taxon>Fungi</taxon>
        <taxon>Dikarya</taxon>
        <taxon>Ascomycota</taxon>
        <taxon>Taphrinomycotina</taxon>
        <taxon>Schizosaccharomycetes</taxon>
        <taxon>Schizosaccharomycetales</taxon>
        <taxon>Schizosaccharomycetaceae</taxon>
        <taxon>Schizosaccharomyces</taxon>
    </lineage>
</organism>
<gene>
    <name evidence="6" type="primary">cox4</name>
    <name evidence="5" type="ORF">SJAG_00976</name>
</gene>
<dbReference type="GO" id="GO:0004129">
    <property type="term" value="F:cytochrome-c oxidase activity"/>
    <property type="evidence" value="ECO:0007669"/>
    <property type="project" value="EnsemblFungi"/>
</dbReference>
<dbReference type="InterPro" id="IPR002124">
    <property type="entry name" value="Cyt_c_oxidase_su5b"/>
</dbReference>
<feature type="binding site" evidence="3">
    <location>
        <position position="143"/>
    </location>
    <ligand>
        <name>Zn(2+)</name>
        <dbReference type="ChEBI" id="CHEBI:29105"/>
    </ligand>
</feature>
<sequence length="178" mass="19952">MRRWVQVCTKNPVLRTKRVIGDTRRFVASTTVCRRNKKLKEIARKEVEKDSLQPEGAPEGTIPTDLEQSTGLERAEMIADILGEDLFDMAPLDSSRTGTVQDPIIVPSLDPYRYIGCTGSPADSHPIVWMTVKEGKLRRCPTCGSVYRLQRHTHSKDVEEAAKNVDNEDNGGQDDEGR</sequence>
<evidence type="ECO:0000313" key="6">
    <source>
        <dbReference type="JaponicusDB" id="SJAG_00976"/>
    </source>
</evidence>
<dbReference type="GO" id="GO:0045277">
    <property type="term" value="C:respiratory chain complex IV"/>
    <property type="evidence" value="ECO:0007669"/>
    <property type="project" value="EnsemblFungi"/>
</dbReference>
<dbReference type="EMBL" id="KE651166">
    <property type="protein sequence ID" value="EEB05950.2"/>
    <property type="molecule type" value="Genomic_DNA"/>
</dbReference>
<dbReference type="JaponicusDB" id="SJAG_00976">
    <property type="gene designation" value="cox4"/>
</dbReference>
<feature type="binding site" evidence="3">
    <location>
        <position position="125"/>
    </location>
    <ligand>
        <name>Zn(2+)</name>
        <dbReference type="ChEBI" id="CHEBI:29105"/>
    </ligand>
</feature>
<dbReference type="GO" id="GO:0005740">
    <property type="term" value="C:mitochondrial envelope"/>
    <property type="evidence" value="ECO:0007669"/>
    <property type="project" value="InterPro"/>
</dbReference>
<dbReference type="SUPFAM" id="SSF57802">
    <property type="entry name" value="Rubredoxin-like"/>
    <property type="match status" value="1"/>
</dbReference>
<dbReference type="CDD" id="cd00924">
    <property type="entry name" value="Cyt_c_Oxidase_Vb"/>
    <property type="match status" value="1"/>
</dbReference>
<evidence type="ECO:0000313" key="5">
    <source>
        <dbReference type="EMBL" id="EEB05950.2"/>
    </source>
</evidence>
<dbReference type="AlphaFoldDB" id="B6JX49"/>
<dbReference type="VEuPathDB" id="FungiDB:SJAG_00976"/>
<evidence type="ECO:0000256" key="4">
    <source>
        <dbReference type="SAM" id="MobiDB-lite"/>
    </source>
</evidence>
<dbReference type="InterPro" id="IPR036972">
    <property type="entry name" value="Cyt_c_oxidase_su5b_sf"/>
</dbReference>
<feature type="region of interest" description="Disordered" evidence="4">
    <location>
        <begin position="151"/>
        <end position="178"/>
    </location>
</feature>
<dbReference type="Gene3D" id="2.60.11.10">
    <property type="entry name" value="Cytochrome c oxidase, subunit Vb"/>
    <property type="match status" value="1"/>
</dbReference>
<dbReference type="OMA" id="KTRECYL"/>
<feature type="compositionally biased region" description="Basic and acidic residues" evidence="4">
    <location>
        <begin position="155"/>
        <end position="166"/>
    </location>
</feature>
<dbReference type="HOGENOM" id="CLU_091071_2_0_1"/>
<evidence type="ECO:0000256" key="2">
    <source>
        <dbReference type="ARBA" id="ARBA00022833"/>
    </source>
</evidence>
<protein>
    <submittedName>
        <fullName evidence="5">Cytochrome c oxidase subunit IV</fullName>
    </submittedName>
</protein>
<dbReference type="GeneID" id="7050847"/>
<keyword evidence="1 3" id="KW-0479">Metal-binding</keyword>
<dbReference type="eggNOG" id="KOG3352">
    <property type="taxonomic scope" value="Eukaryota"/>
</dbReference>
<name>B6JX49_SCHJY</name>
<dbReference type="Pfam" id="PF01215">
    <property type="entry name" value="COX5B"/>
    <property type="match status" value="1"/>
</dbReference>
<keyword evidence="7" id="KW-1185">Reference proteome</keyword>
<dbReference type="PROSITE" id="PS51359">
    <property type="entry name" value="COX5B_2"/>
    <property type="match status" value="1"/>
</dbReference>
<proteinExistence type="predicted"/>
<reference evidence="5 7" key="1">
    <citation type="journal article" date="2011" name="Science">
        <title>Comparative functional genomics of the fission yeasts.</title>
        <authorList>
            <person name="Rhind N."/>
            <person name="Chen Z."/>
            <person name="Yassour M."/>
            <person name="Thompson D.A."/>
            <person name="Haas B.J."/>
            <person name="Habib N."/>
            <person name="Wapinski I."/>
            <person name="Roy S."/>
            <person name="Lin M.F."/>
            <person name="Heiman D.I."/>
            <person name="Young S.K."/>
            <person name="Furuya K."/>
            <person name="Guo Y."/>
            <person name="Pidoux A."/>
            <person name="Chen H.M."/>
            <person name="Robbertse B."/>
            <person name="Goldberg J.M."/>
            <person name="Aoki K."/>
            <person name="Bayne E.H."/>
            <person name="Berlin A.M."/>
            <person name="Desjardins C.A."/>
            <person name="Dobbs E."/>
            <person name="Dukaj L."/>
            <person name="Fan L."/>
            <person name="FitzGerald M.G."/>
            <person name="French C."/>
            <person name="Gujja S."/>
            <person name="Hansen K."/>
            <person name="Keifenheim D."/>
            <person name="Levin J.Z."/>
            <person name="Mosher R.A."/>
            <person name="Mueller C.A."/>
            <person name="Pfiffner J."/>
            <person name="Priest M."/>
            <person name="Russ C."/>
            <person name="Smialowska A."/>
            <person name="Swoboda P."/>
            <person name="Sykes S.M."/>
            <person name="Vaughn M."/>
            <person name="Vengrova S."/>
            <person name="Yoder R."/>
            <person name="Zeng Q."/>
            <person name="Allshire R."/>
            <person name="Baulcombe D."/>
            <person name="Birren B.W."/>
            <person name="Brown W."/>
            <person name="Ekwall K."/>
            <person name="Kellis M."/>
            <person name="Leatherwood J."/>
            <person name="Levin H."/>
            <person name="Margalit H."/>
            <person name="Martienssen R."/>
            <person name="Nieduszynski C.A."/>
            <person name="Spatafora J.W."/>
            <person name="Friedman N."/>
            <person name="Dalgaard J.Z."/>
            <person name="Baumann P."/>
            <person name="Niki H."/>
            <person name="Regev A."/>
            <person name="Nusbaum C."/>
        </authorList>
    </citation>
    <scope>NUCLEOTIDE SEQUENCE [LARGE SCALE GENOMIC DNA]</scope>
    <source>
        <strain evidence="7">yFS275 / FY16936</strain>
    </source>
</reference>
<evidence type="ECO:0000256" key="3">
    <source>
        <dbReference type="PIRSR" id="PIRSR602124-2"/>
    </source>
</evidence>
<dbReference type="GO" id="GO:0046872">
    <property type="term" value="F:metal ion binding"/>
    <property type="evidence" value="ECO:0007669"/>
    <property type="project" value="UniProtKB-KW"/>
</dbReference>
<evidence type="ECO:0000256" key="1">
    <source>
        <dbReference type="ARBA" id="ARBA00022723"/>
    </source>
</evidence>
<dbReference type="PANTHER" id="PTHR10122">
    <property type="entry name" value="CYTOCHROME C OXIDASE SUBUNIT 5B, MITOCHONDRIAL"/>
    <property type="match status" value="1"/>
</dbReference>
<feature type="compositionally biased region" description="Acidic residues" evidence="4">
    <location>
        <begin position="167"/>
        <end position="178"/>
    </location>
</feature>
<keyword evidence="2 3" id="KW-0862">Zinc</keyword>
<dbReference type="STRING" id="402676.B6JX49"/>
<accession>B6JX49</accession>
<dbReference type="OrthoDB" id="10249250at2759"/>
<dbReference type="GO" id="GO:0006123">
    <property type="term" value="P:mitochondrial electron transport, cytochrome c to oxygen"/>
    <property type="evidence" value="ECO:0000318"/>
    <property type="project" value="GO_Central"/>
</dbReference>
<feature type="binding site" evidence="3">
    <location>
        <position position="117"/>
    </location>
    <ligand>
        <name>Zn(2+)</name>
        <dbReference type="ChEBI" id="CHEBI:29105"/>
    </ligand>
</feature>
<dbReference type="PANTHER" id="PTHR10122:SF0">
    <property type="entry name" value="CYTOCHROME C OXIDASE SUBUNIT 5B, ISOFORM A-RELATED"/>
    <property type="match status" value="1"/>
</dbReference>
<dbReference type="RefSeq" id="XP_002172243.2">
    <property type="nucleotide sequence ID" value="XM_002172207.2"/>
</dbReference>
<dbReference type="GO" id="GO:0005739">
    <property type="term" value="C:mitochondrion"/>
    <property type="evidence" value="ECO:0000318"/>
    <property type="project" value="GO_Central"/>
</dbReference>
<feature type="binding site" evidence="3">
    <location>
        <position position="140"/>
    </location>
    <ligand>
        <name>Zn(2+)</name>
        <dbReference type="ChEBI" id="CHEBI:29105"/>
    </ligand>
</feature>
<evidence type="ECO:0000313" key="7">
    <source>
        <dbReference type="Proteomes" id="UP000001744"/>
    </source>
</evidence>
<dbReference type="Proteomes" id="UP000001744">
    <property type="component" value="Unassembled WGS sequence"/>
</dbReference>